<feature type="transmembrane region" description="Helical" evidence="2">
    <location>
        <begin position="29"/>
        <end position="52"/>
    </location>
</feature>
<name>A0ABX4F423_9BORD</name>
<proteinExistence type="predicted"/>
<dbReference type="RefSeq" id="WP_094830742.1">
    <property type="nucleotide sequence ID" value="NZ_NEVR01000001.1"/>
</dbReference>
<dbReference type="Proteomes" id="UP000216354">
    <property type="component" value="Unassembled WGS sequence"/>
</dbReference>
<keyword evidence="4" id="KW-1185">Reference proteome</keyword>
<keyword evidence="2" id="KW-0812">Transmembrane</keyword>
<sequence>MMNPTSPERIRQDSRLIGQTLLKLAAPRLTVRAIVIAIAVVIWLLAASWLLAFGRSLTFEGLHSLGEQTVSLITRYNPAFWWGVVAVWTLIVFFALRSWLYADMASARARMLPPAVLAQLRPQLAEESVAVLRWSWGERDEPFTVGDLQRAHRELRHNRVGKLAAVAEQSAILDTPVHDDDAPRRARDADRVRPSGRYVEPHLGPDR</sequence>
<dbReference type="EMBL" id="NEVR01000001">
    <property type="protein sequence ID" value="OZI68503.1"/>
    <property type="molecule type" value="Genomic_DNA"/>
</dbReference>
<feature type="transmembrane region" description="Helical" evidence="2">
    <location>
        <begin position="79"/>
        <end position="102"/>
    </location>
</feature>
<evidence type="ECO:0008006" key="5">
    <source>
        <dbReference type="Google" id="ProtNLM"/>
    </source>
</evidence>
<feature type="region of interest" description="Disordered" evidence="1">
    <location>
        <begin position="176"/>
        <end position="207"/>
    </location>
</feature>
<evidence type="ECO:0000313" key="3">
    <source>
        <dbReference type="EMBL" id="OZI68503.1"/>
    </source>
</evidence>
<reference evidence="3 4" key="1">
    <citation type="submission" date="2017-05" db="EMBL/GenBank/DDBJ databases">
        <title>Complete and WGS of Bordetella genogroups.</title>
        <authorList>
            <person name="Spilker T."/>
            <person name="Lipuma J."/>
        </authorList>
    </citation>
    <scope>NUCLEOTIDE SEQUENCE [LARGE SCALE GENOMIC DNA]</scope>
    <source>
        <strain evidence="3 4">AU9795</strain>
    </source>
</reference>
<keyword evidence="2" id="KW-0472">Membrane</keyword>
<gene>
    <name evidence="3" type="ORF">CAL27_03295</name>
</gene>
<comment type="caution">
    <text evidence="3">The sequence shown here is derived from an EMBL/GenBank/DDBJ whole genome shotgun (WGS) entry which is preliminary data.</text>
</comment>
<protein>
    <recommendedName>
        <fullName evidence="5">Poly-beta-1,6-N-acetyl-D-glucosamine biosynthesis protein PgaD</fullName>
    </recommendedName>
</protein>
<keyword evidence="2" id="KW-1133">Transmembrane helix</keyword>
<evidence type="ECO:0000256" key="1">
    <source>
        <dbReference type="SAM" id="MobiDB-lite"/>
    </source>
</evidence>
<evidence type="ECO:0000313" key="4">
    <source>
        <dbReference type="Proteomes" id="UP000216354"/>
    </source>
</evidence>
<organism evidence="3 4">
    <name type="scientific">Bordetella genomosp. 1</name>
    <dbReference type="NCBI Taxonomy" id="1395607"/>
    <lineage>
        <taxon>Bacteria</taxon>
        <taxon>Pseudomonadati</taxon>
        <taxon>Pseudomonadota</taxon>
        <taxon>Betaproteobacteria</taxon>
        <taxon>Burkholderiales</taxon>
        <taxon>Alcaligenaceae</taxon>
        <taxon>Bordetella</taxon>
    </lineage>
</organism>
<evidence type="ECO:0000256" key="2">
    <source>
        <dbReference type="SAM" id="Phobius"/>
    </source>
</evidence>
<accession>A0ABX4F423</accession>